<dbReference type="GO" id="GO:0019897">
    <property type="term" value="C:extrinsic component of plasma membrane"/>
    <property type="evidence" value="ECO:0007669"/>
    <property type="project" value="UniProtKB-UniRule"/>
</dbReference>
<dbReference type="GO" id="GO:0005737">
    <property type="term" value="C:cytoplasm"/>
    <property type="evidence" value="ECO:0007669"/>
    <property type="project" value="TreeGrafter"/>
</dbReference>
<dbReference type="HOGENOM" id="CLU_002977_4_1_6"/>
<evidence type="ECO:0000259" key="9">
    <source>
        <dbReference type="PROSITE" id="PS52040"/>
    </source>
</evidence>
<evidence type="ECO:0000313" key="10">
    <source>
        <dbReference type="EMBL" id="EIC22521.1"/>
    </source>
</evidence>
<dbReference type="HAMAP" id="MF_00936">
    <property type="entry name" value="ParC_type1"/>
    <property type="match status" value="1"/>
</dbReference>
<dbReference type="GO" id="GO:0007059">
    <property type="term" value="P:chromosome segregation"/>
    <property type="evidence" value="ECO:0007669"/>
    <property type="project" value="UniProtKB-UniRule"/>
</dbReference>
<dbReference type="STRING" id="631362.Thi970DRAFT_02788"/>
<dbReference type="GO" id="GO:0005524">
    <property type="term" value="F:ATP binding"/>
    <property type="evidence" value="ECO:0007669"/>
    <property type="project" value="InterPro"/>
</dbReference>
<dbReference type="PANTHER" id="PTHR43493">
    <property type="entry name" value="DNA GYRASE/TOPOISOMERASE SUBUNIT A"/>
    <property type="match status" value="1"/>
</dbReference>
<comment type="function">
    <text evidence="7">Topoisomerase IV is essential for chromosome segregation. It relaxes supercoiled DNA. Performs the decatenation events required during the replication of a circular DNA molecule.</text>
</comment>
<proteinExistence type="inferred from homology"/>
<keyword evidence="5 7" id="KW-0472">Membrane</keyword>
<feature type="site" description="Interaction with DNA" evidence="7">
    <location>
        <position position="84"/>
    </location>
</feature>
<organism evidence="10 11">
    <name type="scientific">Thiorhodovibrio frisius</name>
    <dbReference type="NCBI Taxonomy" id="631362"/>
    <lineage>
        <taxon>Bacteria</taxon>
        <taxon>Pseudomonadati</taxon>
        <taxon>Pseudomonadota</taxon>
        <taxon>Gammaproteobacteria</taxon>
        <taxon>Chromatiales</taxon>
        <taxon>Chromatiaceae</taxon>
        <taxon>Thiorhodovibrio</taxon>
    </lineage>
</organism>
<dbReference type="GO" id="GO:0003918">
    <property type="term" value="F:DNA topoisomerase type II (double strand cut, ATP-hydrolyzing) activity"/>
    <property type="evidence" value="ECO:0007669"/>
    <property type="project" value="UniProtKB-UniRule"/>
</dbReference>
<dbReference type="Gene3D" id="3.90.199.10">
    <property type="entry name" value="Topoisomerase II, domain 5"/>
    <property type="match status" value="1"/>
</dbReference>
<dbReference type="InterPro" id="IPR013757">
    <property type="entry name" value="Topo_IIA_A_a_sf"/>
</dbReference>
<evidence type="ECO:0000256" key="7">
    <source>
        <dbReference type="HAMAP-Rule" id="MF_00936"/>
    </source>
</evidence>
<evidence type="ECO:0000313" key="11">
    <source>
        <dbReference type="Proteomes" id="UP000002964"/>
    </source>
</evidence>
<dbReference type="SMART" id="SM00434">
    <property type="entry name" value="TOP4c"/>
    <property type="match status" value="1"/>
</dbReference>
<dbReference type="FunFam" id="1.10.268.10:FF:000001">
    <property type="entry name" value="DNA gyrase subunit A"/>
    <property type="match status" value="1"/>
</dbReference>
<feature type="domain" description="Topo IIA-type catalytic" evidence="9">
    <location>
        <begin position="38"/>
        <end position="501"/>
    </location>
</feature>
<dbReference type="eggNOG" id="COG0188">
    <property type="taxonomic scope" value="Bacteria"/>
</dbReference>
<dbReference type="EC" id="5.6.2.2" evidence="7"/>
<dbReference type="GO" id="GO:0009330">
    <property type="term" value="C:DNA topoisomerase type II (double strand cut, ATP-hydrolyzing) complex"/>
    <property type="evidence" value="ECO:0007669"/>
    <property type="project" value="TreeGrafter"/>
</dbReference>
<dbReference type="EMBL" id="JH603169">
    <property type="protein sequence ID" value="EIC22521.1"/>
    <property type="molecule type" value="Genomic_DNA"/>
</dbReference>
<protein>
    <recommendedName>
        <fullName evidence="7">DNA topoisomerase 4 subunit A</fullName>
        <ecNumber evidence="7">5.6.2.2</ecNumber>
    </recommendedName>
    <alternativeName>
        <fullName evidence="7">Topoisomerase IV subunit A</fullName>
    </alternativeName>
</protein>
<dbReference type="Gene3D" id="3.30.1360.40">
    <property type="match status" value="1"/>
</dbReference>
<dbReference type="InterPro" id="IPR005742">
    <property type="entry name" value="TopoIV_A_Gneg"/>
</dbReference>
<evidence type="ECO:0000256" key="1">
    <source>
        <dbReference type="ARBA" id="ARBA00000185"/>
    </source>
</evidence>
<feature type="active site" description="O-(5'-phospho-DNA)-tyrosine intermediate" evidence="7 8">
    <location>
        <position position="127"/>
    </location>
</feature>
<reference evidence="11" key="1">
    <citation type="submission" date="2011-06" db="EMBL/GenBank/DDBJ databases">
        <authorList>
            <consortium name="US DOE Joint Genome Institute (JGI-PGF)"/>
            <person name="Lucas S."/>
            <person name="Han J."/>
            <person name="Lapidus A."/>
            <person name="Cheng J.-F."/>
            <person name="Goodwin L."/>
            <person name="Pitluck S."/>
            <person name="Peters L."/>
            <person name="Land M.L."/>
            <person name="Hauser L."/>
            <person name="Vogl K."/>
            <person name="Liu Z."/>
            <person name="Overmann J."/>
            <person name="Frigaard N.-U."/>
            <person name="Bryant D.A."/>
            <person name="Woyke T.J."/>
        </authorList>
    </citation>
    <scope>NUCLEOTIDE SEQUENCE [LARGE SCALE GENOMIC DNA]</scope>
    <source>
        <strain evidence="11">970</strain>
    </source>
</reference>
<dbReference type="Gene3D" id="1.10.268.10">
    <property type="entry name" value="Topoisomerase, domain 3"/>
    <property type="match status" value="1"/>
</dbReference>
<dbReference type="AlphaFoldDB" id="H8Z1H2"/>
<sequence length="767" mass="85079">MTETLLENPEGLEQLPLHLFSEKAYLDYSMYVILDRALPQVTDGLKPVQRRILFAMSELGLSASAKFKKSARTVGDVLGKFHPHGDSACYEAMVLMAQDFSYRYPLVDGQGNWGAPDDPKSFAAMRYTESRLTPYAELLLAEVGQGTVDWQPNFDGTLDEPRQLPARLPNLLLNGGSGIAVGMATDIPPHNLREVANACIHLLENPQASLDTLLDQLPGPDYPTGAVIVSSKEELRRIYESGGGSIRQQARYQIEQGDIVISALPHQVSGNRIMEQIAAQMQAKKLPMVEDLRDESDHQCATRLVITPRSNRVDLERLMSHLYATTDLEKSYRVNMNVIALDGRPHVMGLPELLREWLSYRNTTVRRRLQYRLTKVEERLHLLAGLLIAFLNIDEVIRIIRTEDEPKPVLIVRFTLSDTQADYVLNTRLRQLARLEEVKIRAEQADLQKEESQLKHLLNNQPELTRLIIDEIRNDAEKFGDDRRSPICEKAASVALGDTDLIPSEALTVVLSEKGWVRAAKGHDIEPETLTFKSGDSFGMAVRLRSQQQAVFIDSTGRSYSLPAHSLPSARGQGEPLTGRLEPPAGAFFVSVLAGEPESRYILASDLGYGFICTLANLFAKTKSGKAVINLSAPDRLLPPVKVQSATNSKVAVATSTGHLLLFALSDLPELAKGKGNRLIGIPATRMNQDGERVSAVAVLSETDTLIVEAGQRQFSLKPADQSHYQGDRGRRGALLPRGFRRVERLIPLSPEANQNNDQLFDSDKDP</sequence>
<dbReference type="SUPFAM" id="SSF101904">
    <property type="entry name" value="GyrA/ParC C-terminal domain-like"/>
    <property type="match status" value="1"/>
</dbReference>
<dbReference type="InterPro" id="IPR002205">
    <property type="entry name" value="Topo_IIA_dom_A"/>
</dbReference>
<feature type="site" description="Transition state stabilizer" evidence="7">
    <location>
        <position position="126"/>
    </location>
</feature>
<dbReference type="NCBIfam" id="TIGR01062">
    <property type="entry name" value="parC_Gneg"/>
    <property type="match status" value="1"/>
</dbReference>
<accession>H8Z1H2</accession>
<evidence type="ECO:0000256" key="3">
    <source>
        <dbReference type="ARBA" id="ARBA00023029"/>
    </source>
</evidence>
<dbReference type="PROSITE" id="PS52040">
    <property type="entry name" value="TOPO_IIA"/>
    <property type="match status" value="1"/>
</dbReference>
<evidence type="ECO:0000256" key="2">
    <source>
        <dbReference type="ARBA" id="ARBA00022475"/>
    </source>
</evidence>
<dbReference type="NCBIfam" id="NF004044">
    <property type="entry name" value="PRK05561.1"/>
    <property type="match status" value="1"/>
</dbReference>
<evidence type="ECO:0000256" key="4">
    <source>
        <dbReference type="ARBA" id="ARBA00023125"/>
    </source>
</evidence>
<evidence type="ECO:0000256" key="5">
    <source>
        <dbReference type="ARBA" id="ARBA00023136"/>
    </source>
</evidence>
<dbReference type="RefSeq" id="WP_009149432.1">
    <property type="nucleotide sequence ID" value="NZ_CP121471.1"/>
</dbReference>
<evidence type="ECO:0000256" key="8">
    <source>
        <dbReference type="PROSITE-ProRule" id="PRU01384"/>
    </source>
</evidence>
<dbReference type="Gene3D" id="2.120.10.90">
    <property type="entry name" value="DNA gyrase/topoisomerase IV, subunit A, C-terminal"/>
    <property type="match status" value="1"/>
</dbReference>
<keyword evidence="4 7" id="KW-0238">DNA-binding</keyword>
<dbReference type="InterPro" id="IPR035516">
    <property type="entry name" value="Gyrase/topoIV_suA_C"/>
</dbReference>
<dbReference type="SUPFAM" id="SSF56719">
    <property type="entry name" value="Type II DNA topoisomerase"/>
    <property type="match status" value="1"/>
</dbReference>
<dbReference type="Pfam" id="PF00521">
    <property type="entry name" value="DNA_topoisoIV"/>
    <property type="match status" value="1"/>
</dbReference>
<dbReference type="InterPro" id="IPR050220">
    <property type="entry name" value="Type_II_DNA_Topoisomerases"/>
</dbReference>
<dbReference type="PANTHER" id="PTHR43493:SF1">
    <property type="entry name" value="DNA TOPOISOMERASE 4 SUBUNIT A"/>
    <property type="match status" value="1"/>
</dbReference>
<keyword evidence="3 7" id="KW-0799">Topoisomerase</keyword>
<comment type="catalytic activity">
    <reaction evidence="1 7 8">
        <text>ATP-dependent breakage, passage and rejoining of double-stranded DNA.</text>
        <dbReference type="EC" id="5.6.2.2"/>
    </reaction>
</comment>
<dbReference type="OrthoDB" id="9806486at2"/>
<dbReference type="InterPro" id="IPR013760">
    <property type="entry name" value="Topo_IIA-like_dom_sf"/>
</dbReference>
<dbReference type="GO" id="GO:0003677">
    <property type="term" value="F:DNA binding"/>
    <property type="evidence" value="ECO:0007669"/>
    <property type="project" value="UniProtKB-UniRule"/>
</dbReference>
<comment type="subunit">
    <text evidence="7">Heterotetramer composed of ParC and ParE.</text>
</comment>
<comment type="subcellular location">
    <subcellularLocation>
        <location evidence="7">Cell membrane</location>
        <topology evidence="7">Peripheral membrane protein</topology>
    </subcellularLocation>
</comment>
<evidence type="ECO:0000256" key="6">
    <source>
        <dbReference type="ARBA" id="ARBA00023235"/>
    </source>
</evidence>
<name>H8Z1H2_9GAMM</name>
<feature type="site" description="Interaction with DNA" evidence="7">
    <location>
        <position position="46"/>
    </location>
</feature>
<dbReference type="GO" id="GO:0005694">
    <property type="term" value="C:chromosome"/>
    <property type="evidence" value="ECO:0007669"/>
    <property type="project" value="InterPro"/>
</dbReference>
<reference evidence="10 11" key="2">
    <citation type="submission" date="2011-11" db="EMBL/GenBank/DDBJ databases">
        <authorList>
            <consortium name="US DOE Joint Genome Institute"/>
            <person name="Lucas S."/>
            <person name="Han J."/>
            <person name="Lapidus A."/>
            <person name="Cheng J.-F."/>
            <person name="Goodwin L."/>
            <person name="Pitluck S."/>
            <person name="Peters L."/>
            <person name="Ovchinnikova G."/>
            <person name="Zhang X."/>
            <person name="Detter J.C."/>
            <person name="Han C."/>
            <person name="Tapia R."/>
            <person name="Land M."/>
            <person name="Hauser L."/>
            <person name="Kyrpides N."/>
            <person name="Ivanova N."/>
            <person name="Pagani I."/>
            <person name="Vogl K."/>
            <person name="Liu Z."/>
            <person name="Overmann J."/>
            <person name="Frigaard N.-U."/>
            <person name="Bryant D."/>
            <person name="Woyke T."/>
        </authorList>
    </citation>
    <scope>NUCLEOTIDE SEQUENCE [LARGE SCALE GENOMIC DNA]</scope>
    <source>
        <strain evidence="10 11">970</strain>
    </source>
</reference>
<dbReference type="Proteomes" id="UP000002964">
    <property type="component" value="Unassembled WGS sequence"/>
</dbReference>
<dbReference type="CDD" id="cd00187">
    <property type="entry name" value="TOP4c"/>
    <property type="match status" value="1"/>
</dbReference>
<gene>
    <name evidence="7" type="primary">parC</name>
    <name evidence="10" type="ORF">Thi970DRAFT_02788</name>
</gene>
<keyword evidence="2 7" id="KW-1003">Cell membrane</keyword>
<keyword evidence="6 7" id="KW-0413">Isomerase</keyword>
<comment type="similarity">
    <text evidence="7">Belongs to the type II topoisomerase GyrA/ParC subunit family. ParC type 1 subfamily.</text>
</comment>
<dbReference type="GO" id="GO:0006265">
    <property type="term" value="P:DNA topological change"/>
    <property type="evidence" value="ECO:0007669"/>
    <property type="project" value="UniProtKB-UniRule"/>
</dbReference>
<dbReference type="InterPro" id="IPR013758">
    <property type="entry name" value="Topo_IIA_A/C_ab"/>
</dbReference>
<feature type="site" description="Interaction with DNA" evidence="7">
    <location>
        <position position="82"/>
    </location>
</feature>
<keyword evidence="11" id="KW-1185">Reference proteome</keyword>